<evidence type="ECO:0000256" key="12">
    <source>
        <dbReference type="ARBA" id="ARBA00022840"/>
    </source>
</evidence>
<keyword evidence="6" id="KW-0540">Nuclease</keyword>
<dbReference type="NCBIfam" id="NF007210">
    <property type="entry name" value="PRK09632.1"/>
    <property type="match status" value="1"/>
</dbReference>
<evidence type="ECO:0000256" key="2">
    <source>
        <dbReference type="ARBA" id="ARBA00012727"/>
    </source>
</evidence>
<dbReference type="SUPFAM" id="SSF50249">
    <property type="entry name" value="Nucleic acid-binding proteins"/>
    <property type="match status" value="1"/>
</dbReference>
<dbReference type="InterPro" id="IPR014146">
    <property type="entry name" value="LigD_ligase_dom"/>
</dbReference>
<dbReference type="PANTHER" id="PTHR42705">
    <property type="entry name" value="BIFUNCTIONAL NON-HOMOLOGOUS END JOINING PROTEIN LIGD"/>
    <property type="match status" value="1"/>
</dbReference>
<reference evidence="25 26" key="1">
    <citation type="submission" date="2016-06" db="EMBL/GenBank/DDBJ databases">
        <title>Genome sequencing of Cryobacterium arcticum PAMC 27867.</title>
        <authorList>
            <person name="Lee J."/>
            <person name="Kim O.-S."/>
        </authorList>
    </citation>
    <scope>NUCLEOTIDE SEQUENCE [LARGE SCALE GENOMIC DNA]</scope>
    <source>
        <strain evidence="25 26">PAMC 27867</strain>
    </source>
</reference>
<dbReference type="SUPFAM" id="SSF56091">
    <property type="entry name" value="DNA ligase/mRNA capping enzyme, catalytic domain"/>
    <property type="match status" value="1"/>
</dbReference>
<dbReference type="PROSITE" id="PS50160">
    <property type="entry name" value="DNA_LIGASE_A3"/>
    <property type="match status" value="1"/>
</dbReference>
<dbReference type="NCBIfam" id="TIGR02778">
    <property type="entry name" value="ligD_pol"/>
    <property type="match status" value="1"/>
</dbReference>
<feature type="region of interest" description="Disordered" evidence="23">
    <location>
        <begin position="318"/>
        <end position="365"/>
    </location>
</feature>
<accession>A0A1B1BIU3</accession>
<dbReference type="InterPro" id="IPR012340">
    <property type="entry name" value="NA-bd_OB-fold"/>
</dbReference>
<evidence type="ECO:0000256" key="19">
    <source>
        <dbReference type="ARBA" id="ARBA00029943"/>
    </source>
</evidence>
<evidence type="ECO:0000256" key="9">
    <source>
        <dbReference type="ARBA" id="ARBA00022763"/>
    </source>
</evidence>
<dbReference type="CDD" id="cd07906">
    <property type="entry name" value="Adenylation_DNA_ligase_LigD_LigC"/>
    <property type="match status" value="1"/>
</dbReference>
<dbReference type="EC" id="6.5.1.1" evidence="2"/>
<dbReference type="GO" id="GO:0005524">
    <property type="term" value="F:ATP binding"/>
    <property type="evidence" value="ECO:0007669"/>
    <property type="project" value="UniProtKB-KW"/>
</dbReference>
<keyword evidence="16" id="KW-0234">DNA repair</keyword>
<feature type="compositionally biased region" description="Low complexity" evidence="23">
    <location>
        <begin position="318"/>
        <end position="331"/>
    </location>
</feature>
<evidence type="ECO:0000256" key="17">
    <source>
        <dbReference type="ARBA" id="ARBA00023211"/>
    </source>
</evidence>
<evidence type="ECO:0000256" key="20">
    <source>
        <dbReference type="ARBA" id="ARBA00034003"/>
    </source>
</evidence>
<evidence type="ECO:0000256" key="8">
    <source>
        <dbReference type="ARBA" id="ARBA00022741"/>
    </source>
</evidence>
<dbReference type="GO" id="GO:0004527">
    <property type="term" value="F:exonuclease activity"/>
    <property type="evidence" value="ECO:0007669"/>
    <property type="project" value="UniProtKB-KW"/>
</dbReference>
<feature type="domain" description="ATP-dependent DNA ligase family profile" evidence="24">
    <location>
        <begin position="636"/>
        <end position="760"/>
    </location>
</feature>
<dbReference type="Pfam" id="PF21686">
    <property type="entry name" value="LigD_Prim-Pol"/>
    <property type="match status" value="1"/>
</dbReference>
<evidence type="ECO:0000256" key="6">
    <source>
        <dbReference type="ARBA" id="ARBA00022722"/>
    </source>
</evidence>
<name>A0A1B1BIU3_9MICO</name>
<keyword evidence="26" id="KW-1185">Reference proteome</keyword>
<keyword evidence="14" id="KW-0238">DNA-binding</keyword>
<keyword evidence="8" id="KW-0547">Nucleotide-binding</keyword>
<dbReference type="GO" id="GO:0006310">
    <property type="term" value="P:DNA recombination"/>
    <property type="evidence" value="ECO:0007669"/>
    <property type="project" value="UniProtKB-KW"/>
</dbReference>
<evidence type="ECO:0000256" key="23">
    <source>
        <dbReference type="SAM" id="MobiDB-lite"/>
    </source>
</evidence>
<dbReference type="GO" id="GO:0003677">
    <property type="term" value="F:DNA binding"/>
    <property type="evidence" value="ECO:0007669"/>
    <property type="project" value="UniProtKB-KW"/>
</dbReference>
<dbReference type="InterPro" id="IPR014144">
    <property type="entry name" value="LigD_PE_domain"/>
</dbReference>
<dbReference type="Pfam" id="PF01068">
    <property type="entry name" value="DNA_ligase_A_M"/>
    <property type="match status" value="1"/>
</dbReference>
<keyword evidence="17" id="KW-0464">Manganese</keyword>
<dbReference type="KEGG" id="cart:PA27867_1555"/>
<organism evidence="25 26">
    <name type="scientific">Cryobacterium arcticum</name>
    <dbReference type="NCBI Taxonomy" id="670052"/>
    <lineage>
        <taxon>Bacteria</taxon>
        <taxon>Bacillati</taxon>
        <taxon>Actinomycetota</taxon>
        <taxon>Actinomycetes</taxon>
        <taxon>Micrococcales</taxon>
        <taxon>Microbacteriaceae</taxon>
        <taxon>Cryobacterium</taxon>
    </lineage>
</organism>
<dbReference type="GO" id="GO:0003887">
    <property type="term" value="F:DNA-directed DNA polymerase activity"/>
    <property type="evidence" value="ECO:0007669"/>
    <property type="project" value="UniProtKB-KW"/>
</dbReference>
<evidence type="ECO:0000256" key="1">
    <source>
        <dbReference type="ARBA" id="ARBA00001936"/>
    </source>
</evidence>
<dbReference type="Proteomes" id="UP000092582">
    <property type="component" value="Chromosome 1"/>
</dbReference>
<evidence type="ECO:0000256" key="21">
    <source>
        <dbReference type="ARBA" id="ARBA00049981"/>
    </source>
</evidence>
<dbReference type="GO" id="GO:0003910">
    <property type="term" value="F:DNA ligase (ATP) activity"/>
    <property type="evidence" value="ECO:0007669"/>
    <property type="project" value="UniProtKB-EC"/>
</dbReference>
<dbReference type="InterPro" id="IPR014145">
    <property type="entry name" value="LigD_pol_dom"/>
</dbReference>
<keyword evidence="15" id="KW-0233">DNA recombination</keyword>
<keyword evidence="10" id="KW-0378">Hydrolase</keyword>
<evidence type="ECO:0000256" key="5">
    <source>
        <dbReference type="ARBA" id="ARBA00022695"/>
    </source>
</evidence>
<dbReference type="EMBL" id="CP016282">
    <property type="protein sequence ID" value="ANP72512.1"/>
    <property type="molecule type" value="Genomic_DNA"/>
</dbReference>
<dbReference type="Gene3D" id="3.30.1490.70">
    <property type="match status" value="1"/>
</dbReference>
<keyword evidence="7" id="KW-0479">Metal-binding</keyword>
<keyword evidence="5" id="KW-0548">Nucleotidyltransferase</keyword>
<evidence type="ECO:0000256" key="14">
    <source>
        <dbReference type="ARBA" id="ARBA00023125"/>
    </source>
</evidence>
<gene>
    <name evidence="25" type="ORF">PA27867_1555</name>
</gene>
<keyword evidence="12" id="KW-0067">ATP-binding</keyword>
<evidence type="ECO:0000256" key="10">
    <source>
        <dbReference type="ARBA" id="ARBA00022801"/>
    </source>
</evidence>
<keyword evidence="11" id="KW-0269">Exonuclease</keyword>
<evidence type="ECO:0000313" key="26">
    <source>
        <dbReference type="Proteomes" id="UP000092582"/>
    </source>
</evidence>
<evidence type="ECO:0000256" key="22">
    <source>
        <dbReference type="ARBA" id="ARBA00049990"/>
    </source>
</evidence>
<dbReference type="Pfam" id="PF13298">
    <property type="entry name" value="LigD_N"/>
    <property type="match status" value="1"/>
</dbReference>
<dbReference type="STRING" id="670052.PA27867_1555"/>
<dbReference type="NCBIfam" id="TIGR02777">
    <property type="entry name" value="LigD_PE_dom"/>
    <property type="match status" value="1"/>
</dbReference>
<keyword evidence="4" id="KW-0808">Transferase</keyword>
<sequence>MAHGAEVAGHNPADTAGAHREVVTVGGRRVTLTNLEKVMYPATGTTKADVLGYYADVADALIRHTRDRPATRKRWVHGVGTAAEPGQVFFQKNLGDGTPEWVERRELEHKERSTVYPLVNDLATLTWLAQIGTLEIHVPQWRFDARGAQSPPDRLVLDLDPGDGVGLAECAEVARWARALLLDMGLDARPVTSGSKGIHLYAALDGRHSSEQVSQVARELARALEADHPDEVLSAMTRSMRPGKVFVDWSQNSAAKTTIAPYSLRGLLRPFVAAPRTWRELEAPGLEQLDYHQVLKRLSRAPDPLAAVADAADAHAGAAAGPVPASGATAGPDEDRLHTYRSKRDARRTPEPMPKSTPDASPAAGGAAFVVQEHHARALHFDLRLEHEGVLASWALPKGVPTDPTHNHLAVQTEDHPLEYLAFEGDIPAGEYGAGTMSIWDRGEYSAEKWRDDEIIVTLHGSPGGPLAAGGDESGRTFALIRTGGAGSRNWLIHLMKSRRPPAAETSGAGQGGSAQEARVTSAPLRAAAYSPMLARPGTLRDLSAETDWAYEMKWDGIRMIATVGAGADGAVRFLTRNGNDVTAAFPELVDDLRAALAGRAAVLDGEVVALDRHNRPDFSLLQTRLGLTDPTDVRRARQGAPVHYFVFDLLEHDWRPLVELPYAERRQALERWVQGTGTVQVPPAFDDQDAATVLATSSRLGLEGIIAKDTRSGYLAGRRADRWVKIKHVTSQEVVIGGWRPGAGHRSSTLGSLLVGIPAPAGPETAPGAPRRLLYAGRVGTGFRDRDLTALRRRLDELSTADTPFEDVPAADAADAVWVQPALVGEVDFSAWTPAGRLRHPSWRGLRADKDPADVVREEAVREEAALGAAVAEAGDSR</sequence>
<keyword evidence="18" id="KW-0511">Multifunctional enzyme</keyword>
<evidence type="ECO:0000256" key="16">
    <source>
        <dbReference type="ARBA" id="ARBA00023204"/>
    </source>
</evidence>
<dbReference type="OrthoDB" id="9802472at2"/>
<evidence type="ECO:0000256" key="13">
    <source>
        <dbReference type="ARBA" id="ARBA00022932"/>
    </source>
</evidence>
<dbReference type="NCBIfam" id="TIGR02779">
    <property type="entry name" value="NHEJ_ligase_lig"/>
    <property type="match status" value="1"/>
</dbReference>
<comment type="catalytic activity">
    <reaction evidence="20">
        <text>ATP + (deoxyribonucleotide)n-3'-hydroxyl + 5'-phospho-(deoxyribonucleotide)m = (deoxyribonucleotide)n+m + AMP + diphosphate.</text>
        <dbReference type="EC" id="6.5.1.1"/>
    </reaction>
</comment>
<proteinExistence type="inferred from homology"/>
<dbReference type="InterPro" id="IPR033649">
    <property type="entry name" value="MtLigD_Pol-like"/>
</dbReference>
<feature type="region of interest" description="Disordered" evidence="23">
    <location>
        <begin position="1"/>
        <end position="20"/>
    </location>
</feature>
<dbReference type="Gene3D" id="3.90.920.10">
    <property type="entry name" value="DNA primase, PRIM domain"/>
    <property type="match status" value="1"/>
</dbReference>
<dbReference type="GO" id="GO:0046872">
    <property type="term" value="F:metal ion binding"/>
    <property type="evidence" value="ECO:0007669"/>
    <property type="project" value="UniProtKB-KW"/>
</dbReference>
<dbReference type="Pfam" id="PF04679">
    <property type="entry name" value="DNA_ligase_A_C"/>
    <property type="match status" value="1"/>
</dbReference>
<evidence type="ECO:0000259" key="24">
    <source>
        <dbReference type="PROSITE" id="PS50160"/>
    </source>
</evidence>
<dbReference type="PATRIC" id="fig|670052.7.peg.1611"/>
<evidence type="ECO:0000256" key="18">
    <source>
        <dbReference type="ARBA" id="ARBA00023268"/>
    </source>
</evidence>
<dbReference type="Gene3D" id="2.40.50.140">
    <property type="entry name" value="Nucleic acid-binding proteins"/>
    <property type="match status" value="1"/>
</dbReference>
<dbReference type="Gene3D" id="3.30.470.30">
    <property type="entry name" value="DNA ligase/mRNA capping enzyme"/>
    <property type="match status" value="1"/>
</dbReference>
<keyword evidence="9" id="KW-0227">DNA damage</keyword>
<comment type="cofactor">
    <cofactor evidence="1">
        <name>Mn(2+)</name>
        <dbReference type="ChEBI" id="CHEBI:29035"/>
    </cofactor>
</comment>
<dbReference type="CDD" id="cd04863">
    <property type="entry name" value="MtLigD_Pol_like"/>
    <property type="match status" value="1"/>
</dbReference>
<dbReference type="InterPro" id="IPR012310">
    <property type="entry name" value="DNA_ligase_ATP-dep_cent"/>
</dbReference>
<evidence type="ECO:0000256" key="7">
    <source>
        <dbReference type="ARBA" id="ARBA00022723"/>
    </source>
</evidence>
<dbReference type="GO" id="GO:0006281">
    <property type="term" value="P:DNA repair"/>
    <property type="evidence" value="ECO:0007669"/>
    <property type="project" value="UniProtKB-KW"/>
</dbReference>
<keyword evidence="3 25" id="KW-0436">Ligase</keyword>
<dbReference type="AlphaFoldDB" id="A0A1B1BIU3"/>
<evidence type="ECO:0000256" key="15">
    <source>
        <dbReference type="ARBA" id="ARBA00023172"/>
    </source>
</evidence>
<dbReference type="InterPro" id="IPR012309">
    <property type="entry name" value="DNA_ligase_ATP-dep_C"/>
</dbReference>
<evidence type="ECO:0000256" key="11">
    <source>
        <dbReference type="ARBA" id="ARBA00022839"/>
    </source>
</evidence>
<comment type="similarity">
    <text evidence="22">In the N-terminal section; belongs to the LigD polymerase family.</text>
</comment>
<keyword evidence="13" id="KW-0239">DNA-directed DNA polymerase</keyword>
<comment type="similarity">
    <text evidence="21">In the C-terminal section; belongs to the ATP-dependent DNA ligase family.</text>
</comment>
<dbReference type="InterPro" id="IPR052171">
    <property type="entry name" value="NHEJ_LigD"/>
</dbReference>
<evidence type="ECO:0000256" key="4">
    <source>
        <dbReference type="ARBA" id="ARBA00022679"/>
    </source>
</evidence>
<protein>
    <recommendedName>
        <fullName evidence="2">DNA ligase (ATP)</fullName>
        <ecNumber evidence="2">6.5.1.1</ecNumber>
    </recommendedName>
    <alternativeName>
        <fullName evidence="19">NHEJ DNA polymerase</fullName>
    </alternativeName>
</protein>
<evidence type="ECO:0000256" key="3">
    <source>
        <dbReference type="ARBA" id="ARBA00022598"/>
    </source>
</evidence>
<dbReference type="RefSeq" id="WP_084020872.1">
    <property type="nucleotide sequence ID" value="NZ_CP016282.1"/>
</dbReference>
<dbReference type="PANTHER" id="PTHR42705:SF2">
    <property type="entry name" value="BIFUNCTIONAL NON-HOMOLOGOUS END JOINING PROTEIN LIGD"/>
    <property type="match status" value="1"/>
</dbReference>
<dbReference type="CDD" id="cd07971">
    <property type="entry name" value="OBF_DNA_ligase_LigD"/>
    <property type="match status" value="1"/>
</dbReference>
<evidence type="ECO:0000313" key="25">
    <source>
        <dbReference type="EMBL" id="ANP72512.1"/>
    </source>
</evidence>